<keyword evidence="4" id="KW-0804">Transcription</keyword>
<dbReference type="PANTHER" id="PTHR47660:SF3">
    <property type="entry name" value="FINGER DOMAIN PROTEIN, PUTATIVE (AFU_ORTHOLOGUE AFUA_4G03310)-RELATED"/>
    <property type="match status" value="1"/>
</dbReference>
<proteinExistence type="predicted"/>
<sequence>MKPYIPGPGEKIKSYPAGVVSFISRMLNSYTAVATRGRGLVPFIHSSQMKHPPSSPLTTCLSLVRMCQNPLPRNEDAAAVIIQREMENITAVRESYYDMSLLAAFQAYLVYTVVLFFRLSQTGNNHLRQAMINLQELAHASCRRGLVCAADQHRTRPRWEEWIVTEAKRRTLYVMYLFDSILSAQEGLPTYLGTELHGLPAPAAKSLWQAQVRGDWEREYNIYLAEWMEQALTIDELWPIPTDLDEFGIAKRRERVDHWLENIDEFGTMLYAVMSCTHGS</sequence>
<protein>
    <recommendedName>
        <fullName evidence="8">C6 finger domain protein</fullName>
    </recommendedName>
</protein>
<keyword evidence="3" id="KW-0805">Transcription regulation</keyword>
<dbReference type="GeneID" id="66985270"/>
<dbReference type="RefSeq" id="XP_043139434.1">
    <property type="nucleotide sequence ID" value="XM_043282012.1"/>
</dbReference>
<keyword evidence="5" id="KW-0539">Nucleus</keyword>
<keyword evidence="1" id="KW-0479">Metal-binding</keyword>
<dbReference type="KEGG" id="ache:ACHE_60798S"/>
<accession>A0A7R7VU89</accession>
<name>A0A7R7VU89_ASPCH</name>
<reference evidence="6" key="2">
    <citation type="submission" date="2021-02" db="EMBL/GenBank/DDBJ databases">
        <title>Aspergillus chevalieri M1 genome sequence.</title>
        <authorList>
            <person name="Kadooka C."/>
            <person name="Mori K."/>
            <person name="Futagami T."/>
        </authorList>
    </citation>
    <scope>NUCLEOTIDE SEQUENCE</scope>
    <source>
        <strain evidence="6">M1</strain>
    </source>
</reference>
<evidence type="ECO:0000256" key="2">
    <source>
        <dbReference type="ARBA" id="ARBA00022833"/>
    </source>
</evidence>
<evidence type="ECO:0000313" key="7">
    <source>
        <dbReference type="Proteomes" id="UP000637239"/>
    </source>
</evidence>
<dbReference type="Proteomes" id="UP000637239">
    <property type="component" value="Chromosome 6"/>
</dbReference>
<dbReference type="GO" id="GO:0046872">
    <property type="term" value="F:metal ion binding"/>
    <property type="evidence" value="ECO:0007669"/>
    <property type="project" value="UniProtKB-KW"/>
</dbReference>
<reference evidence="6" key="1">
    <citation type="submission" date="2021-01" db="EMBL/GenBank/DDBJ databases">
        <authorList>
            <consortium name="Aspergillus chevalieri M1 genome sequencing consortium"/>
            <person name="Kazuki M."/>
            <person name="Futagami T."/>
        </authorList>
    </citation>
    <scope>NUCLEOTIDE SEQUENCE</scope>
    <source>
        <strain evidence="6">M1</strain>
    </source>
</reference>
<dbReference type="AlphaFoldDB" id="A0A7R7VU89"/>
<evidence type="ECO:0000256" key="1">
    <source>
        <dbReference type="ARBA" id="ARBA00022723"/>
    </source>
</evidence>
<keyword evidence="2" id="KW-0862">Zinc</keyword>
<evidence type="ECO:0008006" key="8">
    <source>
        <dbReference type="Google" id="ProtNLM"/>
    </source>
</evidence>
<organism evidence="6 7">
    <name type="scientific">Aspergillus chevalieri</name>
    <name type="common">Eurotium chevalieri</name>
    <dbReference type="NCBI Taxonomy" id="182096"/>
    <lineage>
        <taxon>Eukaryota</taxon>
        <taxon>Fungi</taxon>
        <taxon>Dikarya</taxon>
        <taxon>Ascomycota</taxon>
        <taxon>Pezizomycotina</taxon>
        <taxon>Eurotiomycetes</taxon>
        <taxon>Eurotiomycetidae</taxon>
        <taxon>Eurotiales</taxon>
        <taxon>Aspergillaceae</taxon>
        <taxon>Aspergillus</taxon>
        <taxon>Aspergillus subgen. Aspergillus</taxon>
    </lineage>
</organism>
<evidence type="ECO:0000256" key="3">
    <source>
        <dbReference type="ARBA" id="ARBA00023015"/>
    </source>
</evidence>
<keyword evidence="7" id="KW-1185">Reference proteome</keyword>
<evidence type="ECO:0000256" key="4">
    <source>
        <dbReference type="ARBA" id="ARBA00023163"/>
    </source>
</evidence>
<evidence type="ECO:0000256" key="5">
    <source>
        <dbReference type="ARBA" id="ARBA00023242"/>
    </source>
</evidence>
<evidence type="ECO:0000313" key="6">
    <source>
        <dbReference type="EMBL" id="BCR90912.1"/>
    </source>
</evidence>
<gene>
    <name evidence="6" type="ORF">ACHE_60798S</name>
</gene>
<dbReference type="EMBL" id="AP024421">
    <property type="protein sequence ID" value="BCR90912.1"/>
    <property type="molecule type" value="Genomic_DNA"/>
</dbReference>
<dbReference type="PANTHER" id="PTHR47660">
    <property type="entry name" value="TRANSCRIPTION FACTOR WITH C2H2 AND ZN(2)-CYS(6) DNA BINDING DOMAIN (EUROFUNG)-RELATED-RELATED"/>
    <property type="match status" value="1"/>
</dbReference>